<dbReference type="InterPro" id="IPR005754">
    <property type="entry name" value="Sortase"/>
</dbReference>
<accession>A0A1D7VM84</accession>
<dbReference type="Proteomes" id="UP000094094">
    <property type="component" value="Chromosome"/>
</dbReference>
<dbReference type="RefSeq" id="WP_069569993.1">
    <property type="nucleotide sequence ID" value="NZ_CP017157.1"/>
</dbReference>
<gene>
    <name evidence="3" type="ORF">SL103_17795</name>
</gene>
<feature type="region of interest" description="Disordered" evidence="2">
    <location>
        <begin position="50"/>
        <end position="83"/>
    </location>
</feature>
<dbReference type="NCBIfam" id="NF033748">
    <property type="entry name" value="class_F_sortase"/>
    <property type="match status" value="1"/>
</dbReference>
<name>A0A1D7VM84_9ACTN</name>
<evidence type="ECO:0000313" key="3">
    <source>
        <dbReference type="EMBL" id="AOP47850.1"/>
    </source>
</evidence>
<evidence type="ECO:0000313" key="4">
    <source>
        <dbReference type="Proteomes" id="UP000094094"/>
    </source>
</evidence>
<dbReference type="Pfam" id="PF04203">
    <property type="entry name" value="Sortase"/>
    <property type="match status" value="1"/>
</dbReference>
<dbReference type="Gene3D" id="2.40.260.10">
    <property type="entry name" value="Sortase"/>
    <property type="match status" value="1"/>
</dbReference>
<dbReference type="CDD" id="cd05829">
    <property type="entry name" value="Sortase_F"/>
    <property type="match status" value="1"/>
</dbReference>
<sequence>MTAQQSPPQPKQHSSRTAPATRPVGRGLLWSAAAFLLGSLLVYNSVDTSADPKPQAQHTAASATPRANASATTPSQGSAGLALPRSLPKRIRIPTIAVDAPFTQLGITPTGQLEAPPAGDNNLVGWFKEGATPGERGSSIIAGHVDTKTGPAVFMQLESLKPGGLVNITREDGMVATFKVDTVETFSKSKFPNDRVYADVPTAQLRIITCGGAYDRKVRDYVDNVVVFAHLDSFRRA</sequence>
<dbReference type="GO" id="GO:0016787">
    <property type="term" value="F:hydrolase activity"/>
    <property type="evidence" value="ECO:0007669"/>
    <property type="project" value="UniProtKB-KW"/>
</dbReference>
<reference evidence="3 4" key="1">
    <citation type="submission" date="2016-09" db="EMBL/GenBank/DDBJ databases">
        <title>Complete genome sequencing of Streptomyces lydicus 103 and metabolic pathways analysis of antibiotic biosynthesis.</title>
        <authorList>
            <person name="Jia N."/>
            <person name="Ding M.-Z."/>
            <person name="Gao F."/>
            <person name="Yuan Y.-J."/>
        </authorList>
    </citation>
    <scope>NUCLEOTIDE SEQUENCE [LARGE SCALE GENOMIC DNA]</scope>
    <source>
        <strain evidence="3 4">103</strain>
    </source>
</reference>
<proteinExistence type="predicted"/>
<keyword evidence="1" id="KW-0378">Hydrolase</keyword>
<evidence type="ECO:0000256" key="2">
    <source>
        <dbReference type="SAM" id="MobiDB-lite"/>
    </source>
</evidence>
<dbReference type="SUPFAM" id="SSF63817">
    <property type="entry name" value="Sortase"/>
    <property type="match status" value="1"/>
</dbReference>
<feature type="compositionally biased region" description="Low complexity" evidence="2">
    <location>
        <begin position="59"/>
        <end position="75"/>
    </location>
</feature>
<dbReference type="EMBL" id="CP017157">
    <property type="protein sequence ID" value="AOP47850.1"/>
    <property type="molecule type" value="Genomic_DNA"/>
</dbReference>
<dbReference type="InterPro" id="IPR023365">
    <property type="entry name" value="Sortase_dom-sf"/>
</dbReference>
<feature type="region of interest" description="Disordered" evidence="2">
    <location>
        <begin position="1"/>
        <end position="22"/>
    </location>
</feature>
<evidence type="ECO:0000256" key="1">
    <source>
        <dbReference type="ARBA" id="ARBA00022801"/>
    </source>
</evidence>
<protein>
    <submittedName>
        <fullName evidence="3">Class F sortase</fullName>
    </submittedName>
</protein>
<dbReference type="KEGG" id="slc:SL103_17795"/>
<dbReference type="InterPro" id="IPR042001">
    <property type="entry name" value="Sortase_F"/>
</dbReference>
<organism evidence="3 4">
    <name type="scientific">Streptomyces lydicus</name>
    <dbReference type="NCBI Taxonomy" id="47763"/>
    <lineage>
        <taxon>Bacteria</taxon>
        <taxon>Bacillati</taxon>
        <taxon>Actinomycetota</taxon>
        <taxon>Actinomycetes</taxon>
        <taxon>Kitasatosporales</taxon>
        <taxon>Streptomycetaceae</taxon>
        <taxon>Streptomyces</taxon>
    </lineage>
</organism>
<dbReference type="AlphaFoldDB" id="A0A1D7VM84"/>
<dbReference type="OrthoDB" id="525039at2"/>
<keyword evidence="4" id="KW-1185">Reference proteome</keyword>